<evidence type="ECO:0000313" key="1">
    <source>
        <dbReference type="EMBL" id="KAI8655308.1"/>
    </source>
</evidence>
<organism evidence="1 2">
    <name type="scientific">Fusarium keratoplasticum</name>
    <dbReference type="NCBI Taxonomy" id="1328300"/>
    <lineage>
        <taxon>Eukaryota</taxon>
        <taxon>Fungi</taxon>
        <taxon>Dikarya</taxon>
        <taxon>Ascomycota</taxon>
        <taxon>Pezizomycotina</taxon>
        <taxon>Sordariomycetes</taxon>
        <taxon>Hypocreomycetidae</taxon>
        <taxon>Hypocreales</taxon>
        <taxon>Nectriaceae</taxon>
        <taxon>Fusarium</taxon>
        <taxon>Fusarium solani species complex</taxon>
    </lineage>
</organism>
<evidence type="ECO:0000313" key="2">
    <source>
        <dbReference type="Proteomes" id="UP001065298"/>
    </source>
</evidence>
<dbReference type="EMBL" id="CM046512">
    <property type="protein sequence ID" value="KAI8655308.1"/>
    <property type="molecule type" value="Genomic_DNA"/>
</dbReference>
<comment type="caution">
    <text evidence="1">The sequence shown here is derived from an EMBL/GenBank/DDBJ whole genome shotgun (WGS) entry which is preliminary data.</text>
</comment>
<proteinExistence type="predicted"/>
<keyword evidence="2" id="KW-1185">Reference proteome</keyword>
<accession>A0ACC0QK41</accession>
<protein>
    <submittedName>
        <fullName evidence="1">Uncharacterized protein</fullName>
    </submittedName>
</protein>
<reference evidence="1" key="1">
    <citation type="submission" date="2022-06" db="EMBL/GenBank/DDBJ databases">
        <title>Fusarium solani species complex genomes reveal bases of compartmentalisation and animal pathogenesis.</title>
        <authorList>
            <person name="Tsai I.J."/>
        </authorList>
    </citation>
    <scope>NUCLEOTIDE SEQUENCE</scope>
    <source>
        <strain evidence="1">Fu6.1</strain>
    </source>
</reference>
<gene>
    <name evidence="1" type="ORF">NCS57_01279400</name>
</gene>
<name>A0ACC0QK41_9HYPO</name>
<dbReference type="Proteomes" id="UP001065298">
    <property type="component" value="Chromosome 10"/>
</dbReference>
<sequence length="117" mass="12447">MSGRGEHRFQAGKEKEDTRDGVRGSREGGRNSSARGGSSSSRSEVQARPGGDTILTPNSLEIRSLKDDLGQTVAAWLYNKRGGPARDVIAAADDILPGAISFQGNFERSSLLGSAWK</sequence>